<dbReference type="PANTHER" id="PTHR11247">
    <property type="entry name" value="PALMITOYL-PROTEIN THIOESTERASE/DOLICHYLDIPHOSPHATASE 1"/>
    <property type="match status" value="1"/>
</dbReference>
<keyword evidence="5" id="KW-1185">Reference proteome</keyword>
<dbReference type="SUPFAM" id="SSF48317">
    <property type="entry name" value="Acid phosphatase/Vanadium-dependent haloperoxidase"/>
    <property type="match status" value="1"/>
</dbReference>
<evidence type="ECO:0000256" key="3">
    <source>
        <dbReference type="SAM" id="Phobius"/>
    </source>
</evidence>
<feature type="transmembrane region" description="Helical" evidence="3">
    <location>
        <begin position="237"/>
        <end position="256"/>
    </location>
</feature>
<evidence type="ECO:0000313" key="5">
    <source>
        <dbReference type="Proteomes" id="UP000815325"/>
    </source>
</evidence>
<dbReference type="EMBL" id="MU069453">
    <property type="protein sequence ID" value="KAF5842866.1"/>
    <property type="molecule type" value="Genomic_DNA"/>
</dbReference>
<evidence type="ECO:0000313" key="4">
    <source>
        <dbReference type="EMBL" id="KAF5842866.1"/>
    </source>
</evidence>
<feature type="region of interest" description="Disordered" evidence="2">
    <location>
        <begin position="6"/>
        <end position="25"/>
    </location>
</feature>
<keyword evidence="3" id="KW-0472">Membrane</keyword>
<accession>A0ABQ7H7N2</accession>
<feature type="region of interest" description="Disordered" evidence="2">
    <location>
        <begin position="30"/>
        <end position="71"/>
    </location>
</feature>
<feature type="transmembrane region" description="Helical" evidence="3">
    <location>
        <begin position="126"/>
        <end position="145"/>
    </location>
</feature>
<dbReference type="PANTHER" id="PTHR11247:SF40">
    <property type="entry name" value="LIPID PHOSPHATE PHOSPHATASE EPSILON 1, CHLOROPLASTIC"/>
    <property type="match status" value="1"/>
</dbReference>
<dbReference type="Gene3D" id="1.20.144.10">
    <property type="entry name" value="Phosphatidic acid phosphatase type 2/haloperoxidase"/>
    <property type="match status" value="1"/>
</dbReference>
<proteinExistence type="predicted"/>
<name>A0ABQ7H7N2_DUNSA</name>
<comment type="caution">
    <text evidence="4">The sequence shown here is derived from an EMBL/GenBank/DDBJ whole genome shotgun (WGS) entry which is preliminary data.</text>
</comment>
<evidence type="ECO:0000256" key="1">
    <source>
        <dbReference type="ARBA" id="ARBA00022801"/>
    </source>
</evidence>
<gene>
    <name evidence="4" type="ORF">DUNSADRAFT_4325</name>
</gene>
<sequence length="306" mass="33173">MVALLHNTPCNFHHPPHQVLLPLHRSPRRMARRRDVQTNSTSAGIGSSPDGGSSQKVWSAERDVSSEQQDSRLQAAVHLQGQVPADPSSHSHRHRPAKWLVVTNELTKWLVSGVAFSILFCNRHTLHVPLAILGSICNVVVCKALKKLINERRPPNARKADPGMPSSHAQSLGFLGVYFAAFMLLGGSAECAQGLGNLFVALVTYPHQVMAGIMALALAIFMTWLRVHSGYHTVPQVVVGFSLGSIFALSWRQWVVPLALPATSTNPQLGLAIKAATWVVVAAFAAKQLSKGKESVQHLKQALEGV</sequence>
<feature type="transmembrane region" description="Helical" evidence="3">
    <location>
        <begin position="268"/>
        <end position="286"/>
    </location>
</feature>
<evidence type="ECO:0000256" key="2">
    <source>
        <dbReference type="SAM" id="MobiDB-lite"/>
    </source>
</evidence>
<dbReference type="Proteomes" id="UP000815325">
    <property type="component" value="Unassembled WGS sequence"/>
</dbReference>
<feature type="compositionally biased region" description="Polar residues" evidence="2">
    <location>
        <begin position="37"/>
        <end position="57"/>
    </location>
</feature>
<dbReference type="InterPro" id="IPR036938">
    <property type="entry name" value="PAP2/HPO_sf"/>
</dbReference>
<keyword evidence="1" id="KW-0378">Hydrolase</keyword>
<reference evidence="4" key="1">
    <citation type="submission" date="2017-08" db="EMBL/GenBank/DDBJ databases">
        <authorList>
            <person name="Polle J.E."/>
            <person name="Barry K."/>
            <person name="Cushman J."/>
            <person name="Schmutz J."/>
            <person name="Tran D."/>
            <person name="Hathwaick L.T."/>
            <person name="Yim W.C."/>
            <person name="Jenkins J."/>
            <person name="Mckie-Krisberg Z.M."/>
            <person name="Prochnik S."/>
            <person name="Lindquist E."/>
            <person name="Dockter R.B."/>
            <person name="Adam C."/>
            <person name="Molina H."/>
            <person name="Bunkerborg J."/>
            <person name="Jin E."/>
            <person name="Buchheim M."/>
            <person name="Magnuson J."/>
        </authorList>
    </citation>
    <scope>NUCLEOTIDE SEQUENCE</scope>
    <source>
        <strain evidence="4">CCAP 19/18</strain>
    </source>
</reference>
<feature type="transmembrane region" description="Helical" evidence="3">
    <location>
        <begin position="166"/>
        <end position="185"/>
    </location>
</feature>
<keyword evidence="3" id="KW-0812">Transmembrane</keyword>
<feature type="transmembrane region" description="Helical" evidence="3">
    <location>
        <begin position="205"/>
        <end position="225"/>
    </location>
</feature>
<organism evidence="4 5">
    <name type="scientific">Dunaliella salina</name>
    <name type="common">Green alga</name>
    <name type="synonym">Protococcus salinus</name>
    <dbReference type="NCBI Taxonomy" id="3046"/>
    <lineage>
        <taxon>Eukaryota</taxon>
        <taxon>Viridiplantae</taxon>
        <taxon>Chlorophyta</taxon>
        <taxon>core chlorophytes</taxon>
        <taxon>Chlorophyceae</taxon>
        <taxon>CS clade</taxon>
        <taxon>Chlamydomonadales</taxon>
        <taxon>Dunaliellaceae</taxon>
        <taxon>Dunaliella</taxon>
    </lineage>
</organism>
<protein>
    <recommendedName>
        <fullName evidence="6">Phosphatidic acid phosphatase type 2/haloperoxidase domain-containing protein</fullName>
    </recommendedName>
</protein>
<keyword evidence="3" id="KW-1133">Transmembrane helix</keyword>
<evidence type="ECO:0008006" key="6">
    <source>
        <dbReference type="Google" id="ProtNLM"/>
    </source>
</evidence>